<dbReference type="EMBL" id="JAJJMB010017633">
    <property type="protein sequence ID" value="KAI3837042.1"/>
    <property type="molecule type" value="Genomic_DNA"/>
</dbReference>
<feature type="non-terminal residue" evidence="2">
    <location>
        <position position="64"/>
    </location>
</feature>
<sequence>PPLHSSPRSLQSEKDHRHLSTLQHSCDSAENQSKATLYGFLNPCHGCSFWKLEHLQPERDNSTL</sequence>
<name>A0AAD4RWK5_9MAGN</name>
<gene>
    <name evidence="2" type="ORF">MKW98_005375</name>
</gene>
<reference evidence="2" key="1">
    <citation type="submission" date="2022-04" db="EMBL/GenBank/DDBJ databases">
        <title>A functionally conserved STORR gene fusion in Papaver species that diverged 16.8 million years ago.</title>
        <authorList>
            <person name="Catania T."/>
        </authorList>
    </citation>
    <scope>NUCLEOTIDE SEQUENCE</scope>
    <source>
        <strain evidence="2">S-188037</strain>
    </source>
</reference>
<proteinExistence type="predicted"/>
<evidence type="ECO:0000313" key="3">
    <source>
        <dbReference type="Proteomes" id="UP001202328"/>
    </source>
</evidence>
<accession>A0AAD4RWK5</accession>
<evidence type="ECO:0000256" key="1">
    <source>
        <dbReference type="SAM" id="MobiDB-lite"/>
    </source>
</evidence>
<feature type="compositionally biased region" description="Polar residues" evidence="1">
    <location>
        <begin position="1"/>
        <end position="10"/>
    </location>
</feature>
<keyword evidence="3" id="KW-1185">Reference proteome</keyword>
<dbReference type="Proteomes" id="UP001202328">
    <property type="component" value="Unassembled WGS sequence"/>
</dbReference>
<evidence type="ECO:0000313" key="2">
    <source>
        <dbReference type="EMBL" id="KAI3837042.1"/>
    </source>
</evidence>
<organism evidence="2 3">
    <name type="scientific">Papaver atlanticum</name>
    <dbReference type="NCBI Taxonomy" id="357466"/>
    <lineage>
        <taxon>Eukaryota</taxon>
        <taxon>Viridiplantae</taxon>
        <taxon>Streptophyta</taxon>
        <taxon>Embryophyta</taxon>
        <taxon>Tracheophyta</taxon>
        <taxon>Spermatophyta</taxon>
        <taxon>Magnoliopsida</taxon>
        <taxon>Ranunculales</taxon>
        <taxon>Papaveraceae</taxon>
        <taxon>Papaveroideae</taxon>
        <taxon>Papaver</taxon>
    </lineage>
</organism>
<protein>
    <submittedName>
        <fullName evidence="2">Uncharacterized protein</fullName>
    </submittedName>
</protein>
<dbReference type="AlphaFoldDB" id="A0AAD4RWK5"/>
<feature type="region of interest" description="Disordered" evidence="1">
    <location>
        <begin position="1"/>
        <end position="23"/>
    </location>
</feature>
<comment type="caution">
    <text evidence="2">The sequence shown here is derived from an EMBL/GenBank/DDBJ whole genome shotgun (WGS) entry which is preliminary data.</text>
</comment>